<dbReference type="InterPro" id="IPR032508">
    <property type="entry name" value="FecR_C"/>
</dbReference>
<name>A0A412WLJ1_9BACT</name>
<dbReference type="Gene3D" id="2.60.120.1440">
    <property type="match status" value="1"/>
</dbReference>
<dbReference type="PANTHER" id="PTHR30273:SF2">
    <property type="entry name" value="PROTEIN FECR"/>
    <property type="match status" value="1"/>
</dbReference>
<accession>A0A412WLJ1</accession>
<feature type="domain" description="FecR protein" evidence="1">
    <location>
        <begin position="181"/>
        <end position="274"/>
    </location>
</feature>
<dbReference type="Proteomes" id="UP000283426">
    <property type="component" value="Unassembled WGS sequence"/>
</dbReference>
<dbReference type="RefSeq" id="WP_087383167.1">
    <property type="nucleotide sequence ID" value="NZ_JADMUD010000004.1"/>
</dbReference>
<organism evidence="3 4">
    <name type="scientific">Odoribacter splanchnicus</name>
    <dbReference type="NCBI Taxonomy" id="28118"/>
    <lineage>
        <taxon>Bacteria</taxon>
        <taxon>Pseudomonadati</taxon>
        <taxon>Bacteroidota</taxon>
        <taxon>Bacteroidia</taxon>
        <taxon>Bacteroidales</taxon>
        <taxon>Odoribacteraceae</taxon>
        <taxon>Odoribacter</taxon>
    </lineage>
</organism>
<evidence type="ECO:0000313" key="3">
    <source>
        <dbReference type="EMBL" id="RGV28085.1"/>
    </source>
</evidence>
<feature type="domain" description="Protein FecR C-terminal" evidence="2">
    <location>
        <begin position="316"/>
        <end position="384"/>
    </location>
</feature>
<sequence length="388" mass="44573">MEDFISYSKIAELLTKALRDELTDEEREVLERWRHEASVHEAFYRRVNTPEFLEEHPQHRFEGEIAEAWGRLYVRHRSRRRRLVAIRWSVAAMVAIVLGGVALWQSGGESRPLSQTLVQEHAVIEPGSRQAELVLGNGRTVKLGEHAQPRLLEVDGAVIKMDEKRLEYREEKEVDRLVFNTLRIPRGGEYSILLSDGTKVFLNAESEMNYPVVFAGGERKVVLKGEAFFEVAEDKARPFVVSTGDFDVRVTGTQFNVRVYPDETPTATLAEGSIRLLKGEHITDLVPGEQARVGAESVEVRKVNLEEAIAWRHDAFSFKQVRLEDLLTELARWYDMEVFYQNTGLKDLHFTAWFKRSSSMKEVVRLLERTQKVKLEVKGKTLIVKPNK</sequence>
<reference evidence="3 4" key="1">
    <citation type="submission" date="2018-08" db="EMBL/GenBank/DDBJ databases">
        <title>A genome reference for cultivated species of the human gut microbiota.</title>
        <authorList>
            <person name="Zou Y."/>
            <person name="Xue W."/>
            <person name="Luo G."/>
        </authorList>
    </citation>
    <scope>NUCLEOTIDE SEQUENCE [LARGE SCALE GENOMIC DNA]</scope>
    <source>
        <strain evidence="3 4">AF14-6AC</strain>
    </source>
</reference>
<evidence type="ECO:0000259" key="2">
    <source>
        <dbReference type="Pfam" id="PF16344"/>
    </source>
</evidence>
<dbReference type="GO" id="GO:0016989">
    <property type="term" value="F:sigma factor antagonist activity"/>
    <property type="evidence" value="ECO:0007669"/>
    <property type="project" value="TreeGrafter"/>
</dbReference>
<protein>
    <submittedName>
        <fullName evidence="3">FecR family protein</fullName>
    </submittedName>
</protein>
<dbReference type="PANTHER" id="PTHR30273">
    <property type="entry name" value="PERIPLASMIC SIGNAL SENSOR AND SIGMA FACTOR ACTIVATOR FECR-RELATED"/>
    <property type="match status" value="1"/>
</dbReference>
<comment type="caution">
    <text evidence="3">The sequence shown here is derived from an EMBL/GenBank/DDBJ whole genome shotgun (WGS) entry which is preliminary data.</text>
</comment>
<dbReference type="Pfam" id="PF16344">
    <property type="entry name" value="FecR_C"/>
    <property type="match status" value="1"/>
</dbReference>
<dbReference type="Gene3D" id="3.55.50.30">
    <property type="match status" value="1"/>
</dbReference>
<gene>
    <name evidence="3" type="ORF">DWW24_06065</name>
</gene>
<dbReference type="EMBL" id="QRYW01000010">
    <property type="protein sequence ID" value="RGV28085.1"/>
    <property type="molecule type" value="Genomic_DNA"/>
</dbReference>
<proteinExistence type="predicted"/>
<dbReference type="InterPro" id="IPR012373">
    <property type="entry name" value="Ferrdict_sens_TM"/>
</dbReference>
<dbReference type="InterPro" id="IPR006860">
    <property type="entry name" value="FecR"/>
</dbReference>
<evidence type="ECO:0000259" key="1">
    <source>
        <dbReference type="Pfam" id="PF04773"/>
    </source>
</evidence>
<dbReference type="Pfam" id="PF04773">
    <property type="entry name" value="FecR"/>
    <property type="match status" value="1"/>
</dbReference>
<dbReference type="AlphaFoldDB" id="A0A412WLJ1"/>
<evidence type="ECO:0000313" key="4">
    <source>
        <dbReference type="Proteomes" id="UP000283426"/>
    </source>
</evidence>